<comment type="subcellular location">
    <subcellularLocation>
        <location evidence="1">Cell membrane</location>
        <topology evidence="1">Multi-pass membrane protein</topology>
    </subcellularLocation>
</comment>
<dbReference type="CDD" id="cd17329">
    <property type="entry name" value="MFS_MdtH_MDR_like"/>
    <property type="match status" value="1"/>
</dbReference>
<feature type="domain" description="Major facilitator superfamily (MFS) profile" evidence="8">
    <location>
        <begin position="13"/>
        <end position="393"/>
    </location>
</feature>
<dbReference type="AlphaFoldDB" id="A0A9X1MWZ3"/>
<dbReference type="NCBIfam" id="NF007472">
    <property type="entry name" value="PRK10054.1"/>
    <property type="match status" value="1"/>
</dbReference>
<dbReference type="PROSITE" id="PS50850">
    <property type="entry name" value="MFS"/>
    <property type="match status" value="1"/>
</dbReference>
<keyword evidence="10" id="KW-1185">Reference proteome</keyword>
<protein>
    <submittedName>
        <fullName evidence="9">Efflux MFS transporter YdeE</fullName>
    </submittedName>
</protein>
<dbReference type="InterPro" id="IPR011701">
    <property type="entry name" value="MFS"/>
</dbReference>
<accession>A0A9X1MWZ3</accession>
<evidence type="ECO:0000256" key="2">
    <source>
        <dbReference type="ARBA" id="ARBA00022448"/>
    </source>
</evidence>
<evidence type="ECO:0000256" key="5">
    <source>
        <dbReference type="ARBA" id="ARBA00022989"/>
    </source>
</evidence>
<feature type="transmembrane region" description="Helical" evidence="7">
    <location>
        <begin position="212"/>
        <end position="238"/>
    </location>
</feature>
<dbReference type="EMBL" id="JAJNAG010000022">
    <property type="protein sequence ID" value="MCD1126479.1"/>
    <property type="molecule type" value="Genomic_DNA"/>
</dbReference>
<comment type="caution">
    <text evidence="9">The sequence shown here is derived from an EMBL/GenBank/DDBJ whole genome shotgun (WGS) entry which is preliminary data.</text>
</comment>
<dbReference type="GO" id="GO:0005886">
    <property type="term" value="C:plasma membrane"/>
    <property type="evidence" value="ECO:0007669"/>
    <property type="project" value="UniProtKB-SubCell"/>
</dbReference>
<evidence type="ECO:0000256" key="3">
    <source>
        <dbReference type="ARBA" id="ARBA00022475"/>
    </source>
</evidence>
<keyword evidence="3" id="KW-1003">Cell membrane</keyword>
<dbReference type="RefSeq" id="WP_230609667.1">
    <property type="nucleotide sequence ID" value="NZ_JAJNAG010000022.1"/>
</dbReference>
<proteinExistence type="predicted"/>
<dbReference type="Proteomes" id="UP001139171">
    <property type="component" value="Unassembled WGS sequence"/>
</dbReference>
<dbReference type="InterPro" id="IPR020846">
    <property type="entry name" value="MFS_dom"/>
</dbReference>
<organism evidence="9 10">
    <name type="scientific">Limnobaculum eriocheiris</name>
    <dbReference type="NCBI Taxonomy" id="2897391"/>
    <lineage>
        <taxon>Bacteria</taxon>
        <taxon>Pseudomonadati</taxon>
        <taxon>Pseudomonadota</taxon>
        <taxon>Gammaproteobacteria</taxon>
        <taxon>Enterobacterales</taxon>
        <taxon>Budviciaceae</taxon>
        <taxon>Limnobaculum</taxon>
    </lineage>
</organism>
<feature type="transmembrane region" description="Helical" evidence="7">
    <location>
        <begin position="305"/>
        <end position="328"/>
    </location>
</feature>
<evidence type="ECO:0000313" key="9">
    <source>
        <dbReference type="EMBL" id="MCD1126479.1"/>
    </source>
</evidence>
<feature type="transmembrane region" description="Helical" evidence="7">
    <location>
        <begin position="104"/>
        <end position="126"/>
    </location>
</feature>
<feature type="transmembrane region" description="Helical" evidence="7">
    <location>
        <begin position="281"/>
        <end position="299"/>
    </location>
</feature>
<dbReference type="GO" id="GO:0071916">
    <property type="term" value="F:dipeptide transmembrane transporter activity"/>
    <property type="evidence" value="ECO:0007669"/>
    <property type="project" value="TreeGrafter"/>
</dbReference>
<keyword evidence="6 7" id="KW-0472">Membrane</keyword>
<evidence type="ECO:0000256" key="6">
    <source>
        <dbReference type="ARBA" id="ARBA00023136"/>
    </source>
</evidence>
<dbReference type="SUPFAM" id="SSF103473">
    <property type="entry name" value="MFS general substrate transporter"/>
    <property type="match status" value="1"/>
</dbReference>
<evidence type="ECO:0000256" key="4">
    <source>
        <dbReference type="ARBA" id="ARBA00022692"/>
    </source>
</evidence>
<gene>
    <name evidence="9" type="primary">ydeE</name>
    <name evidence="9" type="ORF">LPW36_10800</name>
</gene>
<dbReference type="Gene3D" id="1.20.1250.20">
    <property type="entry name" value="MFS general substrate transporter like domains"/>
    <property type="match status" value="1"/>
</dbReference>
<keyword evidence="2" id="KW-0813">Transport</keyword>
<feature type="transmembrane region" description="Helical" evidence="7">
    <location>
        <begin position="169"/>
        <end position="187"/>
    </location>
</feature>
<sequence>MPGRKLFSTTTRSTIALLASSLLLTIGRGATLPFMTIYLTRRFAMPVDEIGLAMTIALSVGVVFSLGFGILADKFDKKNYMLWSILAFIGSFIAIPLVDKVELVVFYFALINCAYSVFSTVLKAYFADVLGPGEKAKIFSLNYTFLNIGWAVGPPLGTLLVMYSINMPFWLAACCAAFPLVFIQRYVERVRIDISSESSIAWSPSVLLRDRALLWFTLSGILAAFVSRSFAACISQYVLVVADGDFAEKVVAVVLPVNAIVVVTLQYIIGRRLSESNIRPLMTIGTLCFVLGLLGFMYAGNNLFFWGLAAAIFTFGELIYAPGEYMLVDNIAPPGMKASYFSAQSLAWLGAAANPLATGVILTTLAHWSLFIILIAGIVLAWLAMLRGMQVKPGSRA</sequence>
<keyword evidence="5 7" id="KW-1133">Transmembrane helix</keyword>
<feature type="transmembrane region" description="Helical" evidence="7">
    <location>
        <begin position="53"/>
        <end position="73"/>
    </location>
</feature>
<dbReference type="Pfam" id="PF07690">
    <property type="entry name" value="MFS_1"/>
    <property type="match status" value="1"/>
</dbReference>
<evidence type="ECO:0000313" key="10">
    <source>
        <dbReference type="Proteomes" id="UP001139171"/>
    </source>
</evidence>
<dbReference type="PANTHER" id="PTHR23535">
    <property type="entry name" value="SUGAR EFFLUX TRANSPORTER A-RELATED"/>
    <property type="match status" value="1"/>
</dbReference>
<feature type="transmembrane region" description="Helical" evidence="7">
    <location>
        <begin position="368"/>
        <end position="386"/>
    </location>
</feature>
<dbReference type="PANTHER" id="PTHR23535:SF1">
    <property type="entry name" value="MFS FAMILY TRANSPORT PROTEIN"/>
    <property type="match status" value="1"/>
</dbReference>
<reference evidence="9" key="1">
    <citation type="submission" date="2021-11" db="EMBL/GenBank/DDBJ databases">
        <title>Jinshanibacter sp. isolated from one year old Eriocheir sinensis.</title>
        <authorList>
            <person name="Li J.-Y."/>
            <person name="He W."/>
            <person name="Gao T.-H."/>
        </authorList>
    </citation>
    <scope>NUCLEOTIDE SEQUENCE</scope>
    <source>
        <strain evidence="9">LJY008</strain>
    </source>
</reference>
<evidence type="ECO:0000256" key="1">
    <source>
        <dbReference type="ARBA" id="ARBA00004651"/>
    </source>
</evidence>
<evidence type="ECO:0000259" key="8">
    <source>
        <dbReference type="PROSITE" id="PS50850"/>
    </source>
</evidence>
<feature type="transmembrane region" description="Helical" evidence="7">
    <location>
        <begin position="138"/>
        <end position="163"/>
    </location>
</feature>
<evidence type="ECO:0000256" key="7">
    <source>
        <dbReference type="SAM" id="Phobius"/>
    </source>
</evidence>
<feature type="transmembrane region" description="Helical" evidence="7">
    <location>
        <begin position="250"/>
        <end position="269"/>
    </location>
</feature>
<keyword evidence="4 7" id="KW-0812">Transmembrane</keyword>
<feature type="transmembrane region" description="Helical" evidence="7">
    <location>
        <begin position="80"/>
        <end position="98"/>
    </location>
</feature>
<dbReference type="InterPro" id="IPR036259">
    <property type="entry name" value="MFS_trans_sf"/>
</dbReference>
<feature type="transmembrane region" description="Helical" evidence="7">
    <location>
        <begin position="340"/>
        <end position="362"/>
    </location>
</feature>
<name>A0A9X1MWZ3_9GAMM</name>